<evidence type="ECO:0000256" key="5">
    <source>
        <dbReference type="PROSITE-ProRule" id="PRU00182"/>
    </source>
</evidence>
<dbReference type="CDD" id="cd00165">
    <property type="entry name" value="S4"/>
    <property type="match status" value="1"/>
</dbReference>
<dbReference type="InterPro" id="IPR036986">
    <property type="entry name" value="S4_RNA-bd_sf"/>
</dbReference>
<keyword evidence="9" id="KW-1185">Reference proteome</keyword>
<evidence type="ECO:0000256" key="4">
    <source>
        <dbReference type="PIRSR" id="PIRSR606225-1"/>
    </source>
</evidence>
<evidence type="ECO:0000313" key="8">
    <source>
        <dbReference type="EMBL" id="ABX43149.1"/>
    </source>
</evidence>
<comment type="catalytic activity">
    <reaction evidence="1 6">
        <text>a uridine in RNA = a pseudouridine in RNA</text>
        <dbReference type="Rhea" id="RHEA:48348"/>
        <dbReference type="Rhea" id="RHEA-COMP:12068"/>
        <dbReference type="Rhea" id="RHEA-COMP:12069"/>
        <dbReference type="ChEBI" id="CHEBI:65314"/>
        <dbReference type="ChEBI" id="CHEBI:65315"/>
    </reaction>
</comment>
<feature type="domain" description="RNA-binding S4" evidence="7">
    <location>
        <begin position="30"/>
        <end position="94"/>
    </location>
</feature>
<dbReference type="SMART" id="SM00363">
    <property type="entry name" value="S4"/>
    <property type="match status" value="1"/>
</dbReference>
<dbReference type="InterPro" id="IPR050188">
    <property type="entry name" value="RluA_PseudoU_synthase"/>
</dbReference>
<dbReference type="CDD" id="cd02869">
    <property type="entry name" value="PseudoU_synth_RluA_like"/>
    <property type="match status" value="1"/>
</dbReference>
<dbReference type="SUPFAM" id="SSF55120">
    <property type="entry name" value="Pseudouridine synthase"/>
    <property type="match status" value="1"/>
</dbReference>
<gene>
    <name evidence="8" type="ordered locus">Cphy_2789</name>
</gene>
<dbReference type="InterPro" id="IPR020103">
    <property type="entry name" value="PsdUridine_synth_cat_dom_sf"/>
</dbReference>
<dbReference type="InterPro" id="IPR006145">
    <property type="entry name" value="PsdUridine_synth_RsuA/RluA"/>
</dbReference>
<dbReference type="STRING" id="357809.Cphy_2789"/>
<dbReference type="EMBL" id="CP000885">
    <property type="protein sequence ID" value="ABX43149.1"/>
    <property type="molecule type" value="Genomic_DNA"/>
</dbReference>
<dbReference type="InterPro" id="IPR006224">
    <property type="entry name" value="PsdUridine_synth_RluA-like_CS"/>
</dbReference>
<dbReference type="Proteomes" id="UP000000370">
    <property type="component" value="Chromosome"/>
</dbReference>
<organism evidence="8 9">
    <name type="scientific">Lachnoclostridium phytofermentans (strain ATCC 700394 / DSM 18823 / ISDg)</name>
    <name type="common">Clostridium phytofermentans</name>
    <dbReference type="NCBI Taxonomy" id="357809"/>
    <lineage>
        <taxon>Bacteria</taxon>
        <taxon>Bacillati</taxon>
        <taxon>Bacillota</taxon>
        <taxon>Clostridia</taxon>
        <taxon>Lachnospirales</taxon>
        <taxon>Lachnospiraceae</taxon>
    </lineage>
</organism>
<dbReference type="InterPro" id="IPR006225">
    <property type="entry name" value="PsdUridine_synth_RluC/D"/>
</dbReference>
<reference evidence="9" key="1">
    <citation type="submission" date="2007-11" db="EMBL/GenBank/DDBJ databases">
        <title>Complete genome sequence of Clostridium phytofermentans ISDg.</title>
        <authorList>
            <person name="Leschine S.B."/>
            <person name="Warnick T.A."/>
            <person name="Blanchard J.L."/>
            <person name="Schnell D.J."/>
            <person name="Petit E.L."/>
            <person name="LaTouf W.G."/>
            <person name="Copeland A."/>
            <person name="Lucas S."/>
            <person name="Lapidus A."/>
            <person name="Barry K."/>
            <person name="Glavina del Rio T."/>
            <person name="Dalin E."/>
            <person name="Tice H."/>
            <person name="Pitluck S."/>
            <person name="Kiss H."/>
            <person name="Brettin T."/>
            <person name="Bruce D."/>
            <person name="Detter J.C."/>
            <person name="Han C."/>
            <person name="Kuske C."/>
            <person name="Schmutz J."/>
            <person name="Larimer F."/>
            <person name="Land M."/>
            <person name="Hauser L."/>
            <person name="Kyrpides N."/>
            <person name="Kim E.A."/>
            <person name="Richardson P."/>
        </authorList>
    </citation>
    <scope>NUCLEOTIDE SEQUENCE [LARGE SCALE GENOMIC DNA]</scope>
    <source>
        <strain evidence="9">ATCC 700394 / DSM 18823 / ISDg</strain>
    </source>
</reference>
<comment type="similarity">
    <text evidence="2 6">Belongs to the pseudouridine synthase RluA family.</text>
</comment>
<proteinExistence type="inferred from homology"/>
<sequence>MPITNGHLYNIVKDVNKVREITIVQNEAGQRLDKFLAKYLNKAPKSFFYKMLRKKNITLNGKKAEGAEKLIEGDIVRLFLAEETIESFKESYQLDAKVNQRAVKLDVLYEDSHVVIINKPIGMLSQRAKESDVSLVELLIAYLLEMGSLTKEELSTFKPSVCNRLDRNTSGIVIAGKSLLGLQEMSAKLQDRSLHKYYRCIVKGTMTKGARINGYLAKDEKTNKVRITTNDPNDGESSYIETEYQPILSKNGYTLLEVLLITGKTHQIRAHLSSIGHPIIGDTKYGDETLNKKMQKQYGLSHQLLHSYRLEFPNLPKELEKLSNQKIIAPYPKLFKNLEKSLFSDN</sequence>
<dbReference type="NCBIfam" id="TIGR00005">
    <property type="entry name" value="rluA_subfam"/>
    <property type="match status" value="1"/>
</dbReference>
<evidence type="ECO:0000313" key="9">
    <source>
        <dbReference type="Proteomes" id="UP000000370"/>
    </source>
</evidence>
<dbReference type="HOGENOM" id="CLU_016902_1_0_9"/>
<evidence type="ECO:0000256" key="6">
    <source>
        <dbReference type="RuleBase" id="RU362028"/>
    </source>
</evidence>
<dbReference type="Gene3D" id="3.30.2350.10">
    <property type="entry name" value="Pseudouridine synthase"/>
    <property type="match status" value="1"/>
</dbReference>
<dbReference type="GO" id="GO:0000455">
    <property type="term" value="P:enzyme-directed rRNA pseudouridine synthesis"/>
    <property type="evidence" value="ECO:0007669"/>
    <property type="project" value="UniProtKB-ARBA"/>
</dbReference>
<dbReference type="Pfam" id="PF00849">
    <property type="entry name" value="PseudoU_synth_2"/>
    <property type="match status" value="1"/>
</dbReference>
<dbReference type="GO" id="GO:0120159">
    <property type="term" value="F:rRNA pseudouridine synthase activity"/>
    <property type="evidence" value="ECO:0007669"/>
    <property type="project" value="UniProtKB-ARBA"/>
</dbReference>
<dbReference type="InterPro" id="IPR002942">
    <property type="entry name" value="S4_RNA-bd"/>
</dbReference>
<dbReference type="PANTHER" id="PTHR21600">
    <property type="entry name" value="MITOCHONDRIAL RNA PSEUDOURIDINE SYNTHASE"/>
    <property type="match status" value="1"/>
</dbReference>
<dbReference type="PANTHER" id="PTHR21600:SF83">
    <property type="entry name" value="PSEUDOURIDYLATE SYNTHASE RPUSD4, MITOCHONDRIAL"/>
    <property type="match status" value="1"/>
</dbReference>
<dbReference type="PROSITE" id="PS50889">
    <property type="entry name" value="S4"/>
    <property type="match status" value="1"/>
</dbReference>
<dbReference type="Gene3D" id="3.10.290.10">
    <property type="entry name" value="RNA-binding S4 domain"/>
    <property type="match status" value="1"/>
</dbReference>
<name>A9KNX9_LACP7</name>
<evidence type="ECO:0000256" key="2">
    <source>
        <dbReference type="ARBA" id="ARBA00010876"/>
    </source>
</evidence>
<dbReference type="PROSITE" id="PS01129">
    <property type="entry name" value="PSI_RLU"/>
    <property type="match status" value="1"/>
</dbReference>
<comment type="function">
    <text evidence="6">Responsible for synthesis of pseudouridine from uracil.</text>
</comment>
<protein>
    <recommendedName>
        <fullName evidence="6">Pseudouridine synthase</fullName>
        <ecNumber evidence="6">5.4.99.-</ecNumber>
    </recommendedName>
</protein>
<dbReference type="eggNOG" id="COG0564">
    <property type="taxonomic scope" value="Bacteria"/>
</dbReference>
<evidence type="ECO:0000256" key="3">
    <source>
        <dbReference type="ARBA" id="ARBA00023235"/>
    </source>
</evidence>
<feature type="active site" evidence="4">
    <location>
        <position position="166"/>
    </location>
</feature>
<evidence type="ECO:0000256" key="1">
    <source>
        <dbReference type="ARBA" id="ARBA00000073"/>
    </source>
</evidence>
<evidence type="ECO:0000259" key="7">
    <source>
        <dbReference type="SMART" id="SM00363"/>
    </source>
</evidence>
<dbReference type="EC" id="5.4.99.-" evidence="6"/>
<accession>A9KNX9</accession>
<dbReference type="AlphaFoldDB" id="A9KNX9"/>
<dbReference type="SUPFAM" id="SSF55174">
    <property type="entry name" value="Alpha-L RNA-binding motif"/>
    <property type="match status" value="1"/>
</dbReference>
<dbReference type="GO" id="GO:0003723">
    <property type="term" value="F:RNA binding"/>
    <property type="evidence" value="ECO:0007669"/>
    <property type="project" value="UniProtKB-KW"/>
</dbReference>
<keyword evidence="5" id="KW-0694">RNA-binding</keyword>
<keyword evidence="3 6" id="KW-0413">Isomerase</keyword>
<dbReference type="KEGG" id="cpy:Cphy_2789"/>